<accession>A0A915E1T1</accession>
<dbReference type="GO" id="GO:0005839">
    <property type="term" value="C:proteasome core complex"/>
    <property type="evidence" value="ECO:0007669"/>
    <property type="project" value="InterPro"/>
</dbReference>
<dbReference type="InterPro" id="IPR001353">
    <property type="entry name" value="Proteasome_sua/b"/>
</dbReference>
<dbReference type="Proteomes" id="UP000887574">
    <property type="component" value="Unplaced"/>
</dbReference>
<dbReference type="Pfam" id="PF00227">
    <property type="entry name" value="Proteasome"/>
    <property type="match status" value="1"/>
</dbReference>
<keyword evidence="1" id="KW-1185">Reference proteome</keyword>
<dbReference type="AlphaFoldDB" id="A0A915E1T1"/>
<dbReference type="SUPFAM" id="SSF56235">
    <property type="entry name" value="N-terminal nucleophile aminohydrolases (Ntn hydrolases)"/>
    <property type="match status" value="1"/>
</dbReference>
<evidence type="ECO:0000313" key="1">
    <source>
        <dbReference type="Proteomes" id="UP000887574"/>
    </source>
</evidence>
<protein>
    <submittedName>
        <fullName evidence="2">Uncharacterized protein</fullName>
    </submittedName>
</protein>
<proteinExistence type="predicted"/>
<dbReference type="GO" id="GO:0051603">
    <property type="term" value="P:proteolysis involved in protein catabolic process"/>
    <property type="evidence" value="ECO:0007669"/>
    <property type="project" value="InterPro"/>
</dbReference>
<reference evidence="2" key="1">
    <citation type="submission" date="2022-11" db="UniProtKB">
        <authorList>
            <consortium name="WormBaseParasite"/>
        </authorList>
    </citation>
    <scope>IDENTIFICATION</scope>
</reference>
<dbReference type="Gene3D" id="3.60.20.10">
    <property type="entry name" value="Glutamine Phosphoribosylpyrophosphate, subunit 1, domain 1"/>
    <property type="match status" value="1"/>
</dbReference>
<sequence>MHGRMLQTVDYNKEYQLGEKLFMTCIGEMADTEDFSNWAQANLRFYKTRNGYELDPLSTYHWLLRALLTTCAPKTSGR</sequence>
<evidence type="ECO:0000313" key="2">
    <source>
        <dbReference type="WBParaSite" id="jg26036"/>
    </source>
</evidence>
<organism evidence="1 2">
    <name type="scientific">Ditylenchus dipsaci</name>
    <dbReference type="NCBI Taxonomy" id="166011"/>
    <lineage>
        <taxon>Eukaryota</taxon>
        <taxon>Metazoa</taxon>
        <taxon>Ecdysozoa</taxon>
        <taxon>Nematoda</taxon>
        <taxon>Chromadorea</taxon>
        <taxon>Rhabditida</taxon>
        <taxon>Tylenchina</taxon>
        <taxon>Tylenchomorpha</taxon>
        <taxon>Sphaerularioidea</taxon>
        <taxon>Anguinidae</taxon>
        <taxon>Anguininae</taxon>
        <taxon>Ditylenchus</taxon>
    </lineage>
</organism>
<dbReference type="InterPro" id="IPR029055">
    <property type="entry name" value="Ntn_hydrolases_N"/>
</dbReference>
<name>A0A915E1T1_9BILA</name>
<dbReference type="WBParaSite" id="jg26036">
    <property type="protein sequence ID" value="jg26036"/>
    <property type="gene ID" value="jg26036"/>
</dbReference>